<dbReference type="AlphaFoldDB" id="A0A014P0Y1"/>
<comment type="caution">
    <text evidence="2">The sequence shown here is derived from an EMBL/GenBank/DDBJ whole genome shotgun (WGS) entry which is preliminary data.</text>
</comment>
<feature type="compositionally biased region" description="Basic and acidic residues" evidence="1">
    <location>
        <begin position="67"/>
        <end position="86"/>
    </location>
</feature>
<dbReference type="EMBL" id="JBOK01000012">
    <property type="protein sequence ID" value="EXU79795.1"/>
    <property type="molecule type" value="Genomic_DNA"/>
</dbReference>
<name>A0A014P0Y1_9BURK</name>
<accession>A0A014P0Y1</accession>
<organism evidence="2 3">
    <name type="scientific">Comamonas aquatica DA1877</name>
    <dbReference type="NCBI Taxonomy" id="1457173"/>
    <lineage>
        <taxon>Bacteria</taxon>
        <taxon>Pseudomonadati</taxon>
        <taxon>Pseudomonadota</taxon>
        <taxon>Betaproteobacteria</taxon>
        <taxon>Burkholderiales</taxon>
        <taxon>Comamonadaceae</taxon>
        <taxon>Comamonas</taxon>
    </lineage>
</organism>
<gene>
    <name evidence="2" type="ORF">AX13_02755</name>
</gene>
<feature type="region of interest" description="Disordered" evidence="1">
    <location>
        <begin position="51"/>
        <end position="96"/>
    </location>
</feature>
<keyword evidence="3" id="KW-1185">Reference proteome</keyword>
<evidence type="ECO:0000256" key="1">
    <source>
        <dbReference type="SAM" id="MobiDB-lite"/>
    </source>
</evidence>
<protein>
    <submittedName>
        <fullName evidence="2">Uncharacterized protein</fullName>
    </submittedName>
</protein>
<sequence length="96" mass="10822">MILLLNLLPVLIAAIGFGLSWKRKNRWIAAATCAALLLYFQAQPSYLPKGEITRSPPPVFGESNAQIEDRNRKPMPGDERDQRMRDAVQQGLDFKP</sequence>
<evidence type="ECO:0000313" key="3">
    <source>
        <dbReference type="Proteomes" id="UP000020766"/>
    </source>
</evidence>
<dbReference type="PATRIC" id="fig|1457173.3.peg.2221"/>
<proteinExistence type="predicted"/>
<dbReference type="Proteomes" id="UP000020766">
    <property type="component" value="Unassembled WGS sequence"/>
</dbReference>
<dbReference type="RefSeq" id="WP_043384030.1">
    <property type="nucleotide sequence ID" value="NZ_JBOK01000012.1"/>
</dbReference>
<evidence type="ECO:0000313" key="2">
    <source>
        <dbReference type="EMBL" id="EXU79795.1"/>
    </source>
</evidence>
<reference evidence="2 3" key="1">
    <citation type="submission" date="2014-01" db="EMBL/GenBank/DDBJ databases">
        <title>Interspecies Systems Biology Uncovers Metabolites Affecting C. elegans Gene Expression and Life History Traits.</title>
        <authorList>
            <person name="Watson E."/>
            <person name="Macneil L.T."/>
            <person name="Ritter A.D."/>
            <person name="Yilmaz L.S."/>
            <person name="Rosebrock A.P."/>
            <person name="Caudy A.A."/>
            <person name="Walhout A.J."/>
        </authorList>
    </citation>
    <scope>NUCLEOTIDE SEQUENCE [LARGE SCALE GENOMIC DNA]</scope>
    <source>
        <strain evidence="2 3">DA1877</strain>
    </source>
</reference>